<keyword evidence="1" id="KW-0677">Repeat</keyword>
<dbReference type="PANTHER" id="PTHR13817">
    <property type="entry name" value="TITIN"/>
    <property type="match status" value="1"/>
</dbReference>
<feature type="domain" description="Fibronectin type-III" evidence="2">
    <location>
        <begin position="76"/>
        <end position="182"/>
    </location>
</feature>
<evidence type="ECO:0000313" key="4">
    <source>
        <dbReference type="Proteomes" id="UP000275846"/>
    </source>
</evidence>
<sequence>MGLDCVWNFEGYNLYYSMQLRAQLDRWEVVKTTQSHATLRGLRYGATYFLKVNAFNSAGDGPVSEAFPIIVTPGVPPQPVNFRGVSISPTAIQLVWSPPELSHGMNILDYHLRCRSAGSTRPAPFQNAAVTPPLSISIPAKHTGYVVEGLQPDTLYHISLAARTKHGSGVATHVEIRTLSNGE</sequence>
<dbReference type="Proteomes" id="UP000275846">
    <property type="component" value="Unassembled WGS sequence"/>
</dbReference>
<dbReference type="PROSITE" id="PS50853">
    <property type="entry name" value="FN3"/>
    <property type="match status" value="2"/>
</dbReference>
<dbReference type="SUPFAM" id="SSF49265">
    <property type="entry name" value="Fibronectin type III"/>
    <property type="match status" value="1"/>
</dbReference>
<dbReference type="InterPro" id="IPR013783">
    <property type="entry name" value="Ig-like_fold"/>
</dbReference>
<evidence type="ECO:0000313" key="5">
    <source>
        <dbReference type="WBParaSite" id="SSLN_0000566101-mRNA-1"/>
    </source>
</evidence>
<dbReference type="InterPro" id="IPR036116">
    <property type="entry name" value="FN3_sf"/>
</dbReference>
<protein>
    <submittedName>
        <fullName evidence="5">Down syndrome cell adhesion molecule-like protein Dscam2</fullName>
    </submittedName>
</protein>
<organism evidence="5">
    <name type="scientific">Schistocephalus solidus</name>
    <name type="common">Tapeworm</name>
    <dbReference type="NCBI Taxonomy" id="70667"/>
    <lineage>
        <taxon>Eukaryota</taxon>
        <taxon>Metazoa</taxon>
        <taxon>Spiralia</taxon>
        <taxon>Lophotrochozoa</taxon>
        <taxon>Platyhelminthes</taxon>
        <taxon>Cestoda</taxon>
        <taxon>Eucestoda</taxon>
        <taxon>Diphyllobothriidea</taxon>
        <taxon>Diphyllobothriidae</taxon>
        <taxon>Schistocephalus</taxon>
    </lineage>
</organism>
<dbReference type="PANTHER" id="PTHR13817:SF173">
    <property type="entry name" value="FRAZZLED"/>
    <property type="match status" value="1"/>
</dbReference>
<dbReference type="WBParaSite" id="SSLN_0000566101-mRNA-1">
    <property type="protein sequence ID" value="SSLN_0000566101-mRNA-1"/>
    <property type="gene ID" value="SSLN_0000566101"/>
</dbReference>
<proteinExistence type="predicted"/>
<keyword evidence="4" id="KW-1185">Reference proteome</keyword>
<dbReference type="SMART" id="SM00060">
    <property type="entry name" value="FN3"/>
    <property type="match status" value="2"/>
</dbReference>
<dbReference type="EMBL" id="UYSU01033267">
    <property type="protein sequence ID" value="VDL91867.1"/>
    <property type="molecule type" value="Genomic_DNA"/>
</dbReference>
<dbReference type="InterPro" id="IPR003961">
    <property type="entry name" value="FN3_dom"/>
</dbReference>
<feature type="domain" description="Fibronectin type-III" evidence="2">
    <location>
        <begin position="1"/>
        <end position="74"/>
    </location>
</feature>
<accession>A0A183SMN4</accession>
<name>A0A183SMN4_SCHSO</name>
<dbReference type="Gene3D" id="2.60.40.10">
    <property type="entry name" value="Immunoglobulins"/>
    <property type="match status" value="2"/>
</dbReference>
<evidence type="ECO:0000259" key="2">
    <source>
        <dbReference type="PROSITE" id="PS50853"/>
    </source>
</evidence>
<reference evidence="5" key="1">
    <citation type="submission" date="2016-06" db="UniProtKB">
        <authorList>
            <consortium name="WormBaseParasite"/>
        </authorList>
    </citation>
    <scope>IDENTIFICATION</scope>
</reference>
<dbReference type="AlphaFoldDB" id="A0A183SMN4"/>
<reference evidence="3 4" key="2">
    <citation type="submission" date="2018-11" db="EMBL/GenBank/DDBJ databases">
        <authorList>
            <consortium name="Pathogen Informatics"/>
        </authorList>
    </citation>
    <scope>NUCLEOTIDE SEQUENCE [LARGE SCALE GENOMIC DNA]</scope>
    <source>
        <strain evidence="3 4">NST_G2</strain>
    </source>
</reference>
<dbReference type="CDD" id="cd00063">
    <property type="entry name" value="FN3"/>
    <property type="match status" value="2"/>
</dbReference>
<dbReference type="STRING" id="70667.A0A183SMN4"/>
<dbReference type="InterPro" id="IPR050964">
    <property type="entry name" value="Striated_Muscle_Regulatory"/>
</dbReference>
<gene>
    <name evidence="3" type="ORF">SSLN_LOCUS5482</name>
</gene>
<evidence type="ECO:0000313" key="3">
    <source>
        <dbReference type="EMBL" id="VDL91867.1"/>
    </source>
</evidence>
<dbReference type="OrthoDB" id="114660at2759"/>
<evidence type="ECO:0000256" key="1">
    <source>
        <dbReference type="ARBA" id="ARBA00022737"/>
    </source>
</evidence>
<dbReference type="Pfam" id="PF00041">
    <property type="entry name" value="fn3"/>
    <property type="match status" value="2"/>
</dbReference>